<accession>A0A2I1BZ69</accession>
<dbReference type="RefSeq" id="XP_024679260.1">
    <property type="nucleotide sequence ID" value="XM_024825823.1"/>
</dbReference>
<gene>
    <name evidence="3" type="ORF">P174DRAFT_433783</name>
</gene>
<feature type="compositionally biased region" description="Low complexity" evidence="2">
    <location>
        <begin position="29"/>
        <end position="43"/>
    </location>
</feature>
<dbReference type="Proteomes" id="UP000234474">
    <property type="component" value="Unassembled WGS sequence"/>
</dbReference>
<feature type="region of interest" description="Disordered" evidence="2">
    <location>
        <begin position="1"/>
        <end position="45"/>
    </location>
</feature>
<evidence type="ECO:0000256" key="2">
    <source>
        <dbReference type="SAM" id="MobiDB-lite"/>
    </source>
</evidence>
<evidence type="ECO:0000313" key="3">
    <source>
        <dbReference type="EMBL" id="PKX90665.1"/>
    </source>
</evidence>
<proteinExistence type="predicted"/>
<comment type="caution">
    <text evidence="3">The sequence shown here is derived from an EMBL/GenBank/DDBJ whole genome shotgun (WGS) entry which is preliminary data.</text>
</comment>
<evidence type="ECO:0000313" key="4">
    <source>
        <dbReference type="Proteomes" id="UP000234474"/>
    </source>
</evidence>
<feature type="coiled-coil region" evidence="1">
    <location>
        <begin position="61"/>
        <end position="112"/>
    </location>
</feature>
<organism evidence="3 4">
    <name type="scientific">Aspergillus novofumigatus (strain IBT 16806)</name>
    <dbReference type="NCBI Taxonomy" id="1392255"/>
    <lineage>
        <taxon>Eukaryota</taxon>
        <taxon>Fungi</taxon>
        <taxon>Dikarya</taxon>
        <taxon>Ascomycota</taxon>
        <taxon>Pezizomycotina</taxon>
        <taxon>Eurotiomycetes</taxon>
        <taxon>Eurotiomycetidae</taxon>
        <taxon>Eurotiales</taxon>
        <taxon>Aspergillaceae</taxon>
        <taxon>Aspergillus</taxon>
        <taxon>Aspergillus subgen. Fumigati</taxon>
    </lineage>
</organism>
<dbReference type="OrthoDB" id="4510817at2759"/>
<reference evidence="4" key="1">
    <citation type="journal article" date="2018" name="Proc. Natl. Acad. Sci. U.S.A.">
        <title>Linking secondary metabolites to gene clusters through genome sequencing of six diverse Aspergillus species.</title>
        <authorList>
            <person name="Kaerboelling I."/>
            <person name="Vesth T.C."/>
            <person name="Frisvad J.C."/>
            <person name="Nybo J.L."/>
            <person name="Theobald S."/>
            <person name="Kuo A."/>
            <person name="Bowyer P."/>
            <person name="Matsuda Y."/>
            <person name="Mondo S."/>
            <person name="Lyhne E.K."/>
            <person name="Kogle M.E."/>
            <person name="Clum A."/>
            <person name="Lipzen A."/>
            <person name="Salamov A."/>
            <person name="Ngan C.Y."/>
            <person name="Daum C."/>
            <person name="Chiniquy J."/>
            <person name="Barry K."/>
            <person name="LaButti K."/>
            <person name="Haridas S."/>
            <person name="Simmons B.A."/>
            <person name="Magnuson J.K."/>
            <person name="Mortensen U.H."/>
            <person name="Larsen T.O."/>
            <person name="Grigoriev I.V."/>
            <person name="Baker S.E."/>
            <person name="Andersen M.R."/>
        </authorList>
    </citation>
    <scope>NUCLEOTIDE SEQUENCE [LARGE SCALE GENOMIC DNA]</scope>
    <source>
        <strain evidence="4">IBT 16806</strain>
    </source>
</reference>
<evidence type="ECO:0000256" key="1">
    <source>
        <dbReference type="SAM" id="Coils"/>
    </source>
</evidence>
<protein>
    <submittedName>
        <fullName evidence="3">Uncharacterized protein</fullName>
    </submittedName>
</protein>
<dbReference type="AlphaFoldDB" id="A0A2I1BZ69"/>
<keyword evidence="1" id="KW-0175">Coiled coil</keyword>
<dbReference type="VEuPathDB" id="FungiDB:P174DRAFT_433783"/>
<dbReference type="OMA" id="HDKRELK"/>
<dbReference type="EMBL" id="MSZS01000007">
    <property type="protein sequence ID" value="PKX90665.1"/>
    <property type="molecule type" value="Genomic_DNA"/>
</dbReference>
<keyword evidence="4" id="KW-1185">Reference proteome</keyword>
<dbReference type="GeneID" id="36533148"/>
<sequence length="130" mass="15050">MEGQRSLLDRVTTWHPKRKAEKKTEEEPTATPAGATTTSASAPPLLPRARTRLEIMKQEWCKELLQKALRQQELLDELEERKAIKDQRLLEKREIQDEIRGLQVRLEAADQAFHQAKADVTETVRKLNKL</sequence>
<name>A0A2I1BZ69_ASPN1</name>